<dbReference type="STRING" id="698492.A0A0E9NGI1"/>
<sequence>MASSGPPRVKNKAPAPIQITAEQILRESYSRQEPPIAPPKQKIADLEELHEYQGRKRKYYEDQLRGNRLKMGEWMNYAAWELQQNEFARARSVFERALDADGACVPLWLRYIESEIKTRNINHARNLFDRAVTVLPRVDNLWFKYVYMEETLGNIAGTRQVFERWMAWEPAEAAWFAYIKFETRYQEYARVRAIYERFTVVHPEPKYWIRWARFEEEFGSSDNVREVFSMAIDALGDEFMEEKLFIAYARYETKMREYERARVIYKYALDRMPRSKSATLYSQYTAFEKQFGEKEGIEDVVLSKRRVRYEETVTVQPKNYDAWFDYVRLEESAGDVERVRDVYERAIAQLPPSQEKRHWRRFIYLWLEYALWEELETKDFERARAIWKACLGLIPHKKFTFAKVWLGYSHFEVRRLNLTAARKNLGMALGMCPKDKLFKGYIELELLLREFDRVRTLYEKFLEHDASSCYAWIKYSELERMLGDMDRARAIYEIAVEQEVLDMPELLWKSWIDMEVEEEEWERARGLYERLLSRTGHVKVWISFAEFEVSVPGEGQEGQEEEDEDEEVQRPATEEAKENARAVFKRALEHLRQRDLKEDRVILLEAWKSFESAHGTEQSLKDVEAKMPKIIKKRRAVGDGSFEEYFDYLFPDEEERKGNMFGLLARAQKWKEEMARKAAEKEKEQPEA</sequence>
<feature type="domain" description="Pre-mRNA-splicing factor Syf1-like N-terminal HAT-repeats" evidence="11">
    <location>
        <begin position="59"/>
        <end position="204"/>
    </location>
</feature>
<evidence type="ECO:0000256" key="6">
    <source>
        <dbReference type="ARBA" id="ARBA00023187"/>
    </source>
</evidence>
<evidence type="ECO:0000256" key="1">
    <source>
        <dbReference type="ARBA" id="ARBA00004123"/>
    </source>
</evidence>
<dbReference type="EMBL" id="BACD03000019">
    <property type="protein sequence ID" value="GAO48982.1"/>
    <property type="molecule type" value="Genomic_DNA"/>
</dbReference>
<dbReference type="OMA" id="HIKVWIS"/>
<evidence type="ECO:0008006" key="14">
    <source>
        <dbReference type="Google" id="ProtNLM"/>
    </source>
</evidence>
<dbReference type="GO" id="GO:0071014">
    <property type="term" value="C:post-mRNA release spliceosomal complex"/>
    <property type="evidence" value="ECO:0007669"/>
    <property type="project" value="TreeGrafter"/>
</dbReference>
<dbReference type="InterPro" id="IPR045075">
    <property type="entry name" value="Syf1-like"/>
</dbReference>
<evidence type="ECO:0000256" key="5">
    <source>
        <dbReference type="ARBA" id="ARBA00022737"/>
    </source>
</evidence>
<reference evidence="12 13" key="3">
    <citation type="journal article" date="2015" name="Genome Announc.">
        <title>Draft Genome Sequence of the Archiascomycetous Yeast Saitoella complicata.</title>
        <authorList>
            <person name="Yamauchi K."/>
            <person name="Kondo S."/>
            <person name="Hamamoto M."/>
            <person name="Takahashi Y."/>
            <person name="Ogura Y."/>
            <person name="Hayashi T."/>
            <person name="Nishida H."/>
        </authorList>
    </citation>
    <scope>NUCLEOTIDE SEQUENCE [LARGE SCALE GENOMIC DNA]</scope>
    <source>
        <strain evidence="12 13">NRRL Y-17804</strain>
    </source>
</reference>
<comment type="similarity">
    <text evidence="2">Belongs to the crooked-neck family.</text>
</comment>
<evidence type="ECO:0000313" key="13">
    <source>
        <dbReference type="Proteomes" id="UP000033140"/>
    </source>
</evidence>
<evidence type="ECO:0000256" key="7">
    <source>
        <dbReference type="ARBA" id="ARBA00023242"/>
    </source>
</evidence>
<dbReference type="AlphaFoldDB" id="A0A0E9NGI1"/>
<evidence type="ECO:0000259" key="10">
    <source>
        <dbReference type="Pfam" id="PF23231"/>
    </source>
</evidence>
<comment type="function">
    <text evidence="8">Involved in pre-mRNA splicing and cell cycle progression. Required for the spliceosome assembly and initiation of the DNA replication.</text>
</comment>
<dbReference type="PANTHER" id="PTHR11246:SF3">
    <property type="entry name" value="CROOKED NECK-LIKE PROTEIN 1"/>
    <property type="match status" value="1"/>
</dbReference>
<dbReference type="FunFam" id="1.25.40.10:FF:000306">
    <property type="entry name" value="Cell cycle control protein cwf4"/>
    <property type="match status" value="1"/>
</dbReference>
<dbReference type="InterPro" id="IPR055433">
    <property type="entry name" value="HAT_Syf1-like_N"/>
</dbReference>
<dbReference type="GO" id="GO:0000245">
    <property type="term" value="P:spliceosomal complex assembly"/>
    <property type="evidence" value="ECO:0007669"/>
    <property type="project" value="TreeGrafter"/>
</dbReference>
<dbReference type="PANTHER" id="PTHR11246">
    <property type="entry name" value="PRE-MRNA SPLICING FACTOR"/>
    <property type="match status" value="1"/>
</dbReference>
<dbReference type="GO" id="GO:0000974">
    <property type="term" value="C:Prp19 complex"/>
    <property type="evidence" value="ECO:0007669"/>
    <property type="project" value="TreeGrafter"/>
</dbReference>
<dbReference type="FunFam" id="1.25.40.10:FF:000269">
    <property type="entry name" value="Crooked neck pre-mRNA-splicing factor 1"/>
    <property type="match status" value="1"/>
</dbReference>
<reference evidence="12 13" key="2">
    <citation type="journal article" date="2014" name="J. Gen. Appl. Microbiol.">
        <title>The early diverging ascomycetous budding yeast Saitoella complicata has three histone deacetylases belonging to the Clr6, Hos2, and Rpd3 lineages.</title>
        <authorList>
            <person name="Nishida H."/>
            <person name="Matsumoto T."/>
            <person name="Kondo S."/>
            <person name="Hamamoto M."/>
            <person name="Yoshikawa H."/>
        </authorList>
    </citation>
    <scope>NUCLEOTIDE SEQUENCE [LARGE SCALE GENOMIC DNA]</scope>
    <source>
        <strain evidence="12 13">NRRL Y-17804</strain>
    </source>
</reference>
<comment type="subcellular location">
    <subcellularLocation>
        <location evidence="1">Nucleus</location>
    </subcellularLocation>
</comment>
<evidence type="ECO:0000313" key="12">
    <source>
        <dbReference type="EMBL" id="GAO48982.1"/>
    </source>
</evidence>
<organism evidence="12 13">
    <name type="scientific">Saitoella complicata (strain BCRC 22490 / CBS 7301 / JCM 7358 / NBRC 10748 / NRRL Y-17804)</name>
    <dbReference type="NCBI Taxonomy" id="698492"/>
    <lineage>
        <taxon>Eukaryota</taxon>
        <taxon>Fungi</taxon>
        <taxon>Dikarya</taxon>
        <taxon>Ascomycota</taxon>
        <taxon>Taphrinomycotina</taxon>
        <taxon>Taphrinomycotina incertae sedis</taxon>
        <taxon>Saitoella</taxon>
    </lineage>
</organism>
<dbReference type="FunFam" id="1.25.40.10:FF:000048">
    <property type="entry name" value="Cell cycle control protein"/>
    <property type="match status" value="1"/>
</dbReference>
<evidence type="ECO:0000259" key="11">
    <source>
        <dbReference type="Pfam" id="PF23233"/>
    </source>
</evidence>
<protein>
    <recommendedName>
        <fullName evidence="14">Suppressor of forked domain-containing protein</fullName>
    </recommendedName>
</protein>
<name>A0A0E9NGI1_SAICN</name>
<evidence type="ECO:0000256" key="9">
    <source>
        <dbReference type="SAM" id="MobiDB-lite"/>
    </source>
</evidence>
<keyword evidence="13" id="KW-1185">Reference proteome</keyword>
<gene>
    <name evidence="12" type="ORF">G7K_3143-t1</name>
</gene>
<keyword evidence="4" id="KW-0747">Spliceosome</keyword>
<accession>A0A0E9NGI1</accession>
<reference evidence="12 13" key="1">
    <citation type="journal article" date="2011" name="J. Gen. Appl. Microbiol.">
        <title>Draft genome sequencing of the enigmatic yeast Saitoella complicata.</title>
        <authorList>
            <person name="Nishida H."/>
            <person name="Hamamoto M."/>
            <person name="Sugiyama J."/>
        </authorList>
    </citation>
    <scope>NUCLEOTIDE SEQUENCE [LARGE SCALE GENOMIC DNA]</scope>
    <source>
        <strain evidence="12 13">NRRL Y-17804</strain>
    </source>
</reference>
<keyword evidence="6" id="KW-0508">mRNA splicing</keyword>
<comment type="caution">
    <text evidence="12">The sequence shown here is derived from an EMBL/GenBank/DDBJ whole genome shotgun (WGS) entry which is preliminary data.</text>
</comment>
<keyword evidence="5" id="KW-0677">Repeat</keyword>
<feature type="compositionally biased region" description="Basic and acidic residues" evidence="9">
    <location>
        <begin position="568"/>
        <end position="577"/>
    </location>
</feature>
<evidence type="ECO:0000256" key="2">
    <source>
        <dbReference type="ARBA" id="ARBA00008644"/>
    </source>
</evidence>
<feature type="domain" description="Pre-mRNA-splicing factor Syf1-like N-terminal HAT-repeats" evidence="11">
    <location>
        <begin position="307"/>
        <end position="433"/>
    </location>
</feature>
<dbReference type="SUPFAM" id="SSF48452">
    <property type="entry name" value="TPR-like"/>
    <property type="match status" value="2"/>
</dbReference>
<dbReference type="GO" id="GO:0071007">
    <property type="term" value="C:U2-type catalytic step 2 spliceosome"/>
    <property type="evidence" value="ECO:0007669"/>
    <property type="project" value="TreeGrafter"/>
</dbReference>
<feature type="compositionally biased region" description="Acidic residues" evidence="9">
    <location>
        <begin position="557"/>
        <end position="567"/>
    </location>
</feature>
<feature type="region of interest" description="Disordered" evidence="9">
    <location>
        <begin position="552"/>
        <end position="577"/>
    </location>
</feature>
<dbReference type="SMART" id="SM00386">
    <property type="entry name" value="HAT"/>
    <property type="match status" value="14"/>
</dbReference>
<keyword evidence="7" id="KW-0539">Nucleus</keyword>
<dbReference type="InterPro" id="IPR003107">
    <property type="entry name" value="HAT"/>
</dbReference>
<proteinExistence type="inferred from homology"/>
<dbReference type="Pfam" id="PF23233">
    <property type="entry name" value="HAT_Syf1_CNRKL1_N"/>
    <property type="match status" value="2"/>
</dbReference>
<evidence type="ECO:0000256" key="8">
    <source>
        <dbReference type="ARBA" id="ARBA00037040"/>
    </source>
</evidence>
<dbReference type="OrthoDB" id="541719at2759"/>
<dbReference type="GO" id="GO:0071011">
    <property type="term" value="C:precatalytic spliceosome"/>
    <property type="evidence" value="ECO:0007669"/>
    <property type="project" value="TreeGrafter"/>
</dbReference>
<dbReference type="RefSeq" id="XP_019024168.1">
    <property type="nucleotide sequence ID" value="XM_019171208.1"/>
</dbReference>
<dbReference type="InterPro" id="IPR055430">
    <property type="entry name" value="HAT_Syf1_CNRKL1_C"/>
</dbReference>
<keyword evidence="3" id="KW-0507">mRNA processing</keyword>
<dbReference type="InterPro" id="IPR011990">
    <property type="entry name" value="TPR-like_helical_dom_sf"/>
</dbReference>
<evidence type="ECO:0000256" key="3">
    <source>
        <dbReference type="ARBA" id="ARBA00022664"/>
    </source>
</evidence>
<evidence type="ECO:0000256" key="4">
    <source>
        <dbReference type="ARBA" id="ARBA00022728"/>
    </source>
</evidence>
<dbReference type="Pfam" id="PF23231">
    <property type="entry name" value="HAT_Syf1_CNRKL1_C"/>
    <property type="match status" value="1"/>
</dbReference>
<feature type="domain" description="Pre-mRNA-splicing factor Syf1/CRNKL1-like C-terminal HAT-repeats" evidence="10">
    <location>
        <begin position="437"/>
        <end position="552"/>
    </location>
</feature>
<dbReference type="Gene3D" id="1.25.40.10">
    <property type="entry name" value="Tetratricopeptide repeat domain"/>
    <property type="match status" value="3"/>
</dbReference>
<dbReference type="Proteomes" id="UP000033140">
    <property type="component" value="Unassembled WGS sequence"/>
</dbReference>